<evidence type="ECO:0000259" key="1">
    <source>
        <dbReference type="Pfam" id="PF12146"/>
    </source>
</evidence>
<dbReference type="Gene3D" id="3.40.50.1820">
    <property type="entry name" value="alpha/beta hydrolase"/>
    <property type="match status" value="1"/>
</dbReference>
<dbReference type="SUPFAM" id="SSF53474">
    <property type="entry name" value="alpha/beta-Hydrolases"/>
    <property type="match status" value="1"/>
</dbReference>
<name>A0ABN6MN24_9BACT</name>
<evidence type="ECO:0000313" key="2">
    <source>
        <dbReference type="EMBL" id="BDG02447.1"/>
    </source>
</evidence>
<accession>A0ABN6MN24</accession>
<dbReference type="PANTHER" id="PTHR11614">
    <property type="entry name" value="PHOSPHOLIPASE-RELATED"/>
    <property type="match status" value="1"/>
</dbReference>
<dbReference type="InterPro" id="IPR022742">
    <property type="entry name" value="Hydrolase_4"/>
</dbReference>
<proteinExistence type="predicted"/>
<sequence>MPVPSYPSDAEARHDEGFLNSADHLRLYWQRYTPPKARATVAVIHGGGDHSGRYPALTSALVKAGFQAALVDLRGHGQSDGRRWHVDAFSDYLADLDAFVAKLSQDGVAGERLFVIAHSMGALVTALWGLTRGRHVSGFVFSSPYFRLATKPPAAKLIGARVLGRAIPWLPLSTNLDPADLTSDPELRRWTERDPLYGRATTPRWFDESSRAQIEVLRRAGEWKPPLLVLAGGADRIADVTAARAFVDAASAADKRIVVYDGFRHEIFNEVEREKPISEAIAWLTTRSGP</sequence>
<gene>
    <name evidence="2" type="ORF">AMOR_14430</name>
</gene>
<dbReference type="RefSeq" id="WP_248360103.1">
    <property type="nucleotide sequence ID" value="NZ_AP025591.1"/>
</dbReference>
<dbReference type="Pfam" id="PF12146">
    <property type="entry name" value="Hydrolase_4"/>
    <property type="match status" value="1"/>
</dbReference>
<dbReference type="InterPro" id="IPR051044">
    <property type="entry name" value="MAG_DAG_Lipase"/>
</dbReference>
<reference evidence="3" key="1">
    <citation type="journal article" date="2022" name="Int. J. Syst. Evol. Microbiol.">
        <title>Anaeromyxobacter oryzae sp. nov., Anaeromyxobacter diazotrophicus sp. nov. and Anaeromyxobacter paludicola sp. nov., isolated from paddy soils.</title>
        <authorList>
            <person name="Itoh H."/>
            <person name="Xu Z."/>
            <person name="Mise K."/>
            <person name="Masuda Y."/>
            <person name="Ushijima N."/>
            <person name="Hayakawa C."/>
            <person name="Shiratori Y."/>
            <person name="Senoo K."/>
        </authorList>
    </citation>
    <scope>NUCLEOTIDE SEQUENCE [LARGE SCALE GENOMIC DNA]</scope>
    <source>
        <strain evidence="3">Red232</strain>
    </source>
</reference>
<dbReference type="InterPro" id="IPR029058">
    <property type="entry name" value="AB_hydrolase_fold"/>
</dbReference>
<protein>
    <submittedName>
        <fullName evidence="2">Lysophospholipase</fullName>
    </submittedName>
</protein>
<feature type="domain" description="Serine aminopeptidase S33" evidence="1">
    <location>
        <begin position="36"/>
        <end position="271"/>
    </location>
</feature>
<dbReference type="Proteomes" id="UP001162891">
    <property type="component" value="Chromosome"/>
</dbReference>
<evidence type="ECO:0000313" key="3">
    <source>
        <dbReference type="Proteomes" id="UP001162891"/>
    </source>
</evidence>
<dbReference type="EMBL" id="AP025591">
    <property type="protein sequence ID" value="BDG02447.1"/>
    <property type="molecule type" value="Genomic_DNA"/>
</dbReference>
<organism evidence="2 3">
    <name type="scientific">Anaeromyxobacter oryzae</name>
    <dbReference type="NCBI Taxonomy" id="2918170"/>
    <lineage>
        <taxon>Bacteria</taxon>
        <taxon>Pseudomonadati</taxon>
        <taxon>Myxococcota</taxon>
        <taxon>Myxococcia</taxon>
        <taxon>Myxococcales</taxon>
        <taxon>Cystobacterineae</taxon>
        <taxon>Anaeromyxobacteraceae</taxon>
        <taxon>Anaeromyxobacter</taxon>
    </lineage>
</organism>
<keyword evidence="3" id="KW-1185">Reference proteome</keyword>